<proteinExistence type="inferred from homology"/>
<gene>
    <name evidence="6" type="ORF">J2S20_001701</name>
</gene>
<dbReference type="SUPFAM" id="SSF51445">
    <property type="entry name" value="(Trans)glycosidases"/>
    <property type="match status" value="1"/>
</dbReference>
<feature type="chain" id="PRO_5042075832" evidence="5">
    <location>
        <begin position="31"/>
        <end position="476"/>
    </location>
</feature>
<name>A0AAE4ALB7_9FIRM</name>
<dbReference type="Proteomes" id="UP001241537">
    <property type="component" value="Unassembled WGS sequence"/>
</dbReference>
<evidence type="ECO:0000256" key="4">
    <source>
        <dbReference type="SAM" id="MobiDB-lite"/>
    </source>
</evidence>
<dbReference type="PROSITE" id="PS51170">
    <property type="entry name" value="CW"/>
    <property type="match status" value="2"/>
</dbReference>
<sequence length="476" mass="51986">MKTQTHLPKRLLSSALAAALLLSFPGSSYAADKLTRISDGSYRLFEEGSSISGVLHRGVDVSHWQGEIDWQTAAQNDVDFVMLGTRYQGKEDPLFQQNARDAAAAGVRIGAYIYSYATTVEMAEQEADFVLNIVRDHPISYPIAFDAENADTLGSLPKDEISAIVHAFCRKISDAGYYPILYANDYWITNKLDMDALSQYPVWVAAYERPAKYKNPVMWQGTESGNIEGISGGVDIDLQFKDFSSVIPANSWKKFDNRWYYYQDYRMQKDTLIFDGSNSYFMNPDGTIYTGGWKELSGKKCYFDPGTGIMRLGWKQINGKWYYFATDGNMQTGWVSDAGLWYYMGSDGVMQTGVVNVNETLYYLGADGSMYHDTKVEYNGKTWWIDGGGAMSEYHEETAAEGTDAGNAGAAPGSAQTGGISADSAATGADKSSTTGTGSKASSDSSEEITHVEAKPTLEGDTSGAGSQGRVTPAGV</sequence>
<dbReference type="SUPFAM" id="SSF69360">
    <property type="entry name" value="Cell wall binding repeat"/>
    <property type="match status" value="1"/>
</dbReference>
<dbReference type="PANTHER" id="PTHR34135:SF2">
    <property type="entry name" value="LYSOZYME"/>
    <property type="match status" value="1"/>
</dbReference>
<dbReference type="AlphaFoldDB" id="A0AAE4ALB7"/>
<dbReference type="Pfam" id="PF19127">
    <property type="entry name" value="Choline_bind_3"/>
    <property type="match status" value="1"/>
</dbReference>
<dbReference type="InterPro" id="IPR018337">
    <property type="entry name" value="Cell_wall/Cho-bd_repeat"/>
</dbReference>
<accession>A0AAE4ALB7</accession>
<evidence type="ECO:0000256" key="5">
    <source>
        <dbReference type="SAM" id="SignalP"/>
    </source>
</evidence>
<feature type="repeat" description="Cell wall-binding" evidence="3">
    <location>
        <begin position="311"/>
        <end position="330"/>
    </location>
</feature>
<dbReference type="GO" id="GO:0016052">
    <property type="term" value="P:carbohydrate catabolic process"/>
    <property type="evidence" value="ECO:0007669"/>
    <property type="project" value="TreeGrafter"/>
</dbReference>
<comment type="caution">
    <text evidence="6">The sequence shown here is derived from an EMBL/GenBank/DDBJ whole genome shotgun (WGS) entry which is preliminary data.</text>
</comment>
<evidence type="ECO:0000256" key="3">
    <source>
        <dbReference type="PROSITE-ProRule" id="PRU00591"/>
    </source>
</evidence>
<comment type="similarity">
    <text evidence="1">Belongs to the glycosyl hydrolase 25 family.</text>
</comment>
<dbReference type="Gene3D" id="3.20.20.80">
    <property type="entry name" value="Glycosidases"/>
    <property type="match status" value="1"/>
</dbReference>
<feature type="region of interest" description="Disordered" evidence="4">
    <location>
        <begin position="396"/>
        <end position="476"/>
    </location>
</feature>
<keyword evidence="2" id="KW-0677">Repeat</keyword>
<dbReference type="EMBL" id="JAUSTO010000010">
    <property type="protein sequence ID" value="MDQ0152995.1"/>
    <property type="molecule type" value="Genomic_DNA"/>
</dbReference>
<feature type="compositionally biased region" description="Low complexity" evidence="4">
    <location>
        <begin position="421"/>
        <end position="444"/>
    </location>
</feature>
<dbReference type="CDD" id="cd06414">
    <property type="entry name" value="GH25_LytC-like"/>
    <property type="match status" value="1"/>
</dbReference>
<organism evidence="6 7">
    <name type="scientific">Moryella indoligenes</name>
    <dbReference type="NCBI Taxonomy" id="371674"/>
    <lineage>
        <taxon>Bacteria</taxon>
        <taxon>Bacillati</taxon>
        <taxon>Bacillota</taxon>
        <taxon>Clostridia</taxon>
        <taxon>Lachnospirales</taxon>
        <taxon>Lachnospiraceae</taxon>
        <taxon>Moryella</taxon>
    </lineage>
</organism>
<dbReference type="InterPro" id="IPR017853">
    <property type="entry name" value="GH"/>
</dbReference>
<dbReference type="GO" id="GO:0016998">
    <property type="term" value="P:cell wall macromolecule catabolic process"/>
    <property type="evidence" value="ECO:0007669"/>
    <property type="project" value="InterPro"/>
</dbReference>
<dbReference type="PROSITE" id="PS51904">
    <property type="entry name" value="GLYCOSYL_HYDROL_F25_2"/>
    <property type="match status" value="1"/>
</dbReference>
<dbReference type="Gene3D" id="2.10.270.10">
    <property type="entry name" value="Cholin Binding"/>
    <property type="match status" value="2"/>
</dbReference>
<evidence type="ECO:0000256" key="1">
    <source>
        <dbReference type="ARBA" id="ARBA00010646"/>
    </source>
</evidence>
<feature type="compositionally biased region" description="Basic and acidic residues" evidence="4">
    <location>
        <begin position="448"/>
        <end position="458"/>
    </location>
</feature>
<dbReference type="PANTHER" id="PTHR34135">
    <property type="entry name" value="LYSOZYME"/>
    <property type="match status" value="1"/>
</dbReference>
<evidence type="ECO:0000256" key="2">
    <source>
        <dbReference type="ARBA" id="ARBA00022737"/>
    </source>
</evidence>
<keyword evidence="7" id="KW-1185">Reference proteome</keyword>
<keyword evidence="5" id="KW-0732">Signal</keyword>
<evidence type="ECO:0000313" key="6">
    <source>
        <dbReference type="EMBL" id="MDQ0152995.1"/>
    </source>
</evidence>
<feature type="repeat" description="Cell wall-binding" evidence="3">
    <location>
        <begin position="331"/>
        <end position="350"/>
    </location>
</feature>
<dbReference type="RefSeq" id="WP_307254993.1">
    <property type="nucleotide sequence ID" value="NZ_JAUSTO010000010.1"/>
</dbReference>
<evidence type="ECO:0000313" key="7">
    <source>
        <dbReference type="Proteomes" id="UP001241537"/>
    </source>
</evidence>
<dbReference type="GO" id="GO:0003796">
    <property type="term" value="F:lysozyme activity"/>
    <property type="evidence" value="ECO:0007669"/>
    <property type="project" value="InterPro"/>
</dbReference>
<dbReference type="InterPro" id="IPR002053">
    <property type="entry name" value="Glyco_hydro_25"/>
</dbReference>
<reference evidence="6" key="1">
    <citation type="submission" date="2023-07" db="EMBL/GenBank/DDBJ databases">
        <title>Genomic Encyclopedia of Type Strains, Phase IV (KMG-IV): sequencing the most valuable type-strain genomes for metagenomic binning, comparative biology and taxonomic classification.</title>
        <authorList>
            <person name="Goeker M."/>
        </authorList>
    </citation>
    <scope>NUCLEOTIDE SEQUENCE</scope>
    <source>
        <strain evidence="6">DSM 19659</strain>
    </source>
</reference>
<dbReference type="GO" id="GO:0009253">
    <property type="term" value="P:peptidoglycan catabolic process"/>
    <property type="evidence" value="ECO:0007669"/>
    <property type="project" value="InterPro"/>
</dbReference>
<feature type="signal peptide" evidence="5">
    <location>
        <begin position="1"/>
        <end position="30"/>
    </location>
</feature>
<protein>
    <submittedName>
        <fullName evidence="6">GH25 family lysozyme M1 (1,4-beta-N-acetylmuramidase)</fullName>
    </submittedName>
</protein>
<dbReference type="Pfam" id="PF01183">
    <property type="entry name" value="Glyco_hydro_25"/>
    <property type="match status" value="1"/>
</dbReference>